<evidence type="ECO:0000256" key="1">
    <source>
        <dbReference type="ARBA" id="ARBA00000142"/>
    </source>
</evidence>
<dbReference type="Proteomes" id="UP000823915">
    <property type="component" value="Unassembled WGS sequence"/>
</dbReference>
<evidence type="ECO:0000313" key="9">
    <source>
        <dbReference type="Proteomes" id="UP000823915"/>
    </source>
</evidence>
<keyword evidence="4 8" id="KW-0489">Methyltransferase</keyword>
<dbReference type="InterPro" id="IPR029063">
    <property type="entry name" value="SAM-dependent_MTases_sf"/>
</dbReference>
<accession>A0A9D1YBW6</accession>
<proteinExistence type="predicted"/>
<dbReference type="NCBIfam" id="TIGR00091">
    <property type="entry name" value="tRNA (guanosine(46)-N7)-methyltransferase TrmB"/>
    <property type="match status" value="1"/>
</dbReference>
<dbReference type="GO" id="GO:0043527">
    <property type="term" value="C:tRNA methyltransferase complex"/>
    <property type="evidence" value="ECO:0007669"/>
    <property type="project" value="TreeGrafter"/>
</dbReference>
<dbReference type="Gene3D" id="3.40.50.150">
    <property type="entry name" value="Vaccinia Virus protein VP39"/>
    <property type="match status" value="1"/>
</dbReference>
<keyword evidence="5 8" id="KW-0808">Transferase</keyword>
<dbReference type="EMBL" id="DXDU01000023">
    <property type="protein sequence ID" value="HIY25880.1"/>
    <property type="molecule type" value="Genomic_DNA"/>
</dbReference>
<evidence type="ECO:0000256" key="5">
    <source>
        <dbReference type="ARBA" id="ARBA00022679"/>
    </source>
</evidence>
<evidence type="ECO:0000256" key="7">
    <source>
        <dbReference type="ARBA" id="ARBA00022694"/>
    </source>
</evidence>
<name>A0A9D1YBW6_9FIRM</name>
<dbReference type="AlphaFoldDB" id="A0A9D1YBW6"/>
<evidence type="ECO:0000313" key="8">
    <source>
        <dbReference type="EMBL" id="HIY25880.1"/>
    </source>
</evidence>
<keyword evidence="6" id="KW-0949">S-adenosyl-L-methionine</keyword>
<gene>
    <name evidence="8" type="primary">trmB</name>
    <name evidence="8" type="ORF">H9838_01750</name>
</gene>
<reference evidence="8" key="2">
    <citation type="submission" date="2021-04" db="EMBL/GenBank/DDBJ databases">
        <authorList>
            <person name="Gilroy R."/>
        </authorList>
    </citation>
    <scope>NUCLEOTIDE SEQUENCE</scope>
    <source>
        <strain evidence="8">1282</strain>
    </source>
</reference>
<evidence type="ECO:0000256" key="4">
    <source>
        <dbReference type="ARBA" id="ARBA00022603"/>
    </source>
</evidence>
<dbReference type="Pfam" id="PF02390">
    <property type="entry name" value="Methyltransf_4"/>
    <property type="match status" value="1"/>
</dbReference>
<dbReference type="InterPro" id="IPR003358">
    <property type="entry name" value="tRNA_(Gua-N-7)_MeTrfase_Trmb"/>
</dbReference>
<comment type="function">
    <text evidence="2">Catalyzes the formation of N(7)-methylguanine at position 46 (m7G46) in tRNA.</text>
</comment>
<comment type="caution">
    <text evidence="8">The sequence shown here is derived from an EMBL/GenBank/DDBJ whole genome shotgun (WGS) entry which is preliminary data.</text>
</comment>
<keyword evidence="7" id="KW-0819">tRNA processing</keyword>
<protein>
    <recommendedName>
        <fullName evidence="3">tRNA (guanine(46)-N(7))-methyltransferase</fullName>
        <ecNumber evidence="3">2.1.1.33</ecNumber>
    </recommendedName>
</protein>
<evidence type="ECO:0000256" key="3">
    <source>
        <dbReference type="ARBA" id="ARBA00011977"/>
    </source>
</evidence>
<sequence length="218" mass="25076">MRIRKKAWARPELMACGYFIPQPQEKRGQWAGCFGKKRPLHLDLGCGKCVFLAEIAEAHREVNYVGIDLSYDILGVGRRNIAAAFGEEEPDNVALCFYNIERLPELFSPEDGVERLYINFCNPWPAARCHKRRLTHTRQLEQYKTLLAPGGEIWFKTDNDDLYLATKRYLAEAGFEIFFDTKDLHGENDPENVVTEHENMFTAQGIPTKALRARLPKQ</sequence>
<dbReference type="GO" id="GO:0008176">
    <property type="term" value="F:tRNA (guanine(46)-N7)-methyltransferase activity"/>
    <property type="evidence" value="ECO:0007669"/>
    <property type="project" value="UniProtKB-EC"/>
</dbReference>
<comment type="catalytic activity">
    <reaction evidence="1">
        <text>guanosine(46) in tRNA + S-adenosyl-L-methionine = N(7)-methylguanosine(46) in tRNA + S-adenosyl-L-homocysteine</text>
        <dbReference type="Rhea" id="RHEA:42708"/>
        <dbReference type="Rhea" id="RHEA-COMP:10188"/>
        <dbReference type="Rhea" id="RHEA-COMP:10189"/>
        <dbReference type="ChEBI" id="CHEBI:57856"/>
        <dbReference type="ChEBI" id="CHEBI:59789"/>
        <dbReference type="ChEBI" id="CHEBI:74269"/>
        <dbReference type="ChEBI" id="CHEBI:74480"/>
        <dbReference type="EC" id="2.1.1.33"/>
    </reaction>
</comment>
<dbReference type="PANTHER" id="PTHR23417:SF14">
    <property type="entry name" value="PENTACOTRIPEPTIDE-REPEAT REGION OF PRORP DOMAIN-CONTAINING PROTEIN"/>
    <property type="match status" value="1"/>
</dbReference>
<reference evidence="8" key="1">
    <citation type="journal article" date="2021" name="PeerJ">
        <title>Extensive microbial diversity within the chicken gut microbiome revealed by metagenomics and culture.</title>
        <authorList>
            <person name="Gilroy R."/>
            <person name="Ravi A."/>
            <person name="Getino M."/>
            <person name="Pursley I."/>
            <person name="Horton D.L."/>
            <person name="Alikhan N.F."/>
            <person name="Baker D."/>
            <person name="Gharbi K."/>
            <person name="Hall N."/>
            <person name="Watson M."/>
            <person name="Adriaenssens E.M."/>
            <person name="Foster-Nyarko E."/>
            <person name="Jarju S."/>
            <person name="Secka A."/>
            <person name="Antonio M."/>
            <person name="Oren A."/>
            <person name="Chaudhuri R.R."/>
            <person name="La Ragione R."/>
            <person name="Hildebrand F."/>
            <person name="Pallen M.J."/>
        </authorList>
    </citation>
    <scope>NUCLEOTIDE SEQUENCE</scope>
    <source>
        <strain evidence="8">1282</strain>
    </source>
</reference>
<evidence type="ECO:0000256" key="2">
    <source>
        <dbReference type="ARBA" id="ARBA00003015"/>
    </source>
</evidence>
<dbReference type="EC" id="2.1.1.33" evidence="3"/>
<dbReference type="SUPFAM" id="SSF53335">
    <property type="entry name" value="S-adenosyl-L-methionine-dependent methyltransferases"/>
    <property type="match status" value="1"/>
</dbReference>
<dbReference type="NCBIfam" id="NF001080">
    <property type="entry name" value="PRK00121.2-2"/>
    <property type="match status" value="1"/>
</dbReference>
<evidence type="ECO:0000256" key="6">
    <source>
        <dbReference type="ARBA" id="ARBA00022691"/>
    </source>
</evidence>
<dbReference type="PROSITE" id="PS51625">
    <property type="entry name" value="SAM_MT_TRMB"/>
    <property type="match status" value="1"/>
</dbReference>
<dbReference type="CDD" id="cd02440">
    <property type="entry name" value="AdoMet_MTases"/>
    <property type="match status" value="1"/>
</dbReference>
<dbReference type="PANTHER" id="PTHR23417">
    <property type="entry name" value="3-DEOXY-D-MANNO-OCTULOSONIC-ACID TRANSFERASE/TRNA GUANINE-N 7 - -METHYLTRANSFERASE"/>
    <property type="match status" value="1"/>
</dbReference>
<organism evidence="8 9">
    <name type="scientific">Candidatus Acutalibacter pullistercoris</name>
    <dbReference type="NCBI Taxonomy" id="2838418"/>
    <lineage>
        <taxon>Bacteria</taxon>
        <taxon>Bacillati</taxon>
        <taxon>Bacillota</taxon>
        <taxon>Clostridia</taxon>
        <taxon>Eubacteriales</taxon>
        <taxon>Acutalibacteraceae</taxon>
        <taxon>Acutalibacter</taxon>
    </lineage>
</organism>